<accession>F2U991</accession>
<dbReference type="SMART" id="SM00320">
    <property type="entry name" value="WD40"/>
    <property type="match status" value="2"/>
</dbReference>
<protein>
    <submittedName>
        <fullName evidence="2">Uncharacterized protein</fullName>
    </submittedName>
</protein>
<dbReference type="RefSeq" id="XP_004994325.1">
    <property type="nucleotide sequence ID" value="XM_004994268.1"/>
</dbReference>
<reference evidence="2" key="1">
    <citation type="submission" date="2009-08" db="EMBL/GenBank/DDBJ databases">
        <title>Annotation of Salpingoeca rosetta.</title>
        <authorList>
            <consortium name="The Broad Institute Genome Sequencing Platform"/>
            <person name="Russ C."/>
            <person name="Cuomo C."/>
            <person name="Burger G."/>
            <person name="Gray M.W."/>
            <person name="Holland P.W.H."/>
            <person name="King N."/>
            <person name="Lang F.B.F."/>
            <person name="Roger A.J."/>
            <person name="Ruiz-Trillo I."/>
            <person name="Young S.K."/>
            <person name="Zeng Q."/>
            <person name="Gargeya S."/>
            <person name="Alvarado L."/>
            <person name="Berlin A."/>
            <person name="Chapman S.B."/>
            <person name="Chen Z."/>
            <person name="Freedman E."/>
            <person name="Gellesch M."/>
            <person name="Goldberg J."/>
            <person name="Griggs A."/>
            <person name="Gujja S."/>
            <person name="Heilman E."/>
            <person name="Heiman D."/>
            <person name="Howarth C."/>
            <person name="Mehta T."/>
            <person name="Neiman D."/>
            <person name="Pearson M."/>
            <person name="Roberts A."/>
            <person name="Saif S."/>
            <person name="Shea T."/>
            <person name="Shenoy N."/>
            <person name="Sisk P."/>
            <person name="Stolte C."/>
            <person name="Sykes S."/>
            <person name="White J."/>
            <person name="Yandava C."/>
            <person name="Haas B."/>
            <person name="Nusbaum C."/>
            <person name="Birren B."/>
        </authorList>
    </citation>
    <scope>NUCLEOTIDE SEQUENCE [LARGE SCALE GENOMIC DNA]</scope>
    <source>
        <strain evidence="2">ATCC 50818</strain>
    </source>
</reference>
<dbReference type="GeneID" id="16074903"/>
<feature type="compositionally biased region" description="Basic residues" evidence="1">
    <location>
        <begin position="135"/>
        <end position="147"/>
    </location>
</feature>
<evidence type="ECO:0000256" key="1">
    <source>
        <dbReference type="SAM" id="MobiDB-lite"/>
    </source>
</evidence>
<evidence type="ECO:0000313" key="2">
    <source>
        <dbReference type="EMBL" id="EGD73294.1"/>
    </source>
</evidence>
<feature type="compositionally biased region" description="Low complexity" evidence="1">
    <location>
        <begin position="120"/>
        <end position="134"/>
    </location>
</feature>
<feature type="compositionally biased region" description="Acidic residues" evidence="1">
    <location>
        <begin position="59"/>
        <end position="72"/>
    </location>
</feature>
<feature type="region of interest" description="Disordered" evidence="1">
    <location>
        <begin position="1"/>
        <end position="168"/>
    </location>
</feature>
<dbReference type="InterPro" id="IPR015943">
    <property type="entry name" value="WD40/YVTN_repeat-like_dom_sf"/>
</dbReference>
<name>F2U991_SALR5</name>
<dbReference type="InParanoid" id="F2U991"/>
<keyword evidence="3" id="KW-1185">Reference proteome</keyword>
<feature type="compositionally biased region" description="Acidic residues" evidence="1">
    <location>
        <begin position="10"/>
        <end position="20"/>
    </location>
</feature>
<feature type="compositionally biased region" description="Pro residues" evidence="1">
    <location>
        <begin position="27"/>
        <end position="36"/>
    </location>
</feature>
<feature type="region of interest" description="Disordered" evidence="1">
    <location>
        <begin position="373"/>
        <end position="437"/>
    </location>
</feature>
<dbReference type="InterPro" id="IPR001680">
    <property type="entry name" value="WD40_rpt"/>
</dbReference>
<dbReference type="OrthoDB" id="2096344at2759"/>
<dbReference type="Proteomes" id="UP000007799">
    <property type="component" value="Unassembled WGS sequence"/>
</dbReference>
<feature type="compositionally biased region" description="Low complexity" evidence="1">
    <location>
        <begin position="373"/>
        <end position="393"/>
    </location>
</feature>
<feature type="compositionally biased region" description="Basic residues" evidence="1">
    <location>
        <begin position="38"/>
        <end position="50"/>
    </location>
</feature>
<feature type="compositionally biased region" description="Low complexity" evidence="1">
    <location>
        <begin position="418"/>
        <end position="434"/>
    </location>
</feature>
<organism evidence="3">
    <name type="scientific">Salpingoeca rosetta (strain ATCC 50818 / BSB-021)</name>
    <dbReference type="NCBI Taxonomy" id="946362"/>
    <lineage>
        <taxon>Eukaryota</taxon>
        <taxon>Choanoflagellata</taxon>
        <taxon>Craspedida</taxon>
        <taxon>Salpingoecidae</taxon>
        <taxon>Salpingoeca</taxon>
    </lineage>
</organism>
<dbReference type="EMBL" id="GL832965">
    <property type="protein sequence ID" value="EGD73294.1"/>
    <property type="molecule type" value="Genomic_DNA"/>
</dbReference>
<feature type="compositionally biased region" description="Polar residues" evidence="1">
    <location>
        <begin position="405"/>
        <end position="414"/>
    </location>
</feature>
<sequence>MCGSGRADAMETEMEIEMEMGVDVQVPPLPPGPPPRSAVRKARKRAKRQPQHPEHNEMDHDDDNDNDTDLMDSDASPPSSQPTPPIVFADSSPEEPSLRLSQQAAAVAAFFTPRSRRRSSSSATASTAPASKPKTSAKPRLRRRSRSAKSSPITFPTHTVQLTDWSNPPLPSTRAQQRFSTAALFHASRTRLRPGMQTTQRHMSLSHMLRKGVTLTNVASAHVGQSIDTLLLRYSQGWQSGCLAACIDGVCELFQDEEEGGMQAYDHAIELGSSAVFDMAWVPREPLISFAVDRHCQLVNLHRIEYKTTFDAGNFETVSAIDANPDCKDVLGSGTKSGSIALWDRRVCGGAAVMGTHATYAKPAREWRIDTLSTVRSNSSTNTSPINSSTGSTAGQTAPRFRQQRPLTVTSRVVDNNPAAPSSSSSSASLRQRPAPSPAVHRIRFFPDGRHFATVTERSGVLLWDMRKPYRAHARQPTPVCSIEPQLRTQRGSNFMQFDIDTTGRRMMIASAALDTVVCEGFMENAFSHVVLRDSGIGYALDTHMSPDGTVVAKTTSLGLLLWQVDEPNNGYTALDATPLAFAFAPTRRKLRFAGFDWADTLMAGTITTAR</sequence>
<dbReference type="Gene3D" id="2.130.10.10">
    <property type="entry name" value="YVTN repeat-like/Quinoprotein amine dehydrogenase"/>
    <property type="match status" value="1"/>
</dbReference>
<dbReference type="KEGG" id="sre:PTSG_12240"/>
<evidence type="ECO:0000313" key="3">
    <source>
        <dbReference type="Proteomes" id="UP000007799"/>
    </source>
</evidence>
<gene>
    <name evidence="2" type="ORF">PTSG_12240</name>
</gene>
<dbReference type="InterPro" id="IPR036322">
    <property type="entry name" value="WD40_repeat_dom_sf"/>
</dbReference>
<dbReference type="SUPFAM" id="SSF50978">
    <property type="entry name" value="WD40 repeat-like"/>
    <property type="match status" value="1"/>
</dbReference>
<proteinExistence type="predicted"/>
<dbReference type="AlphaFoldDB" id="F2U991"/>
<feature type="compositionally biased region" description="Polar residues" evidence="1">
    <location>
        <begin position="153"/>
        <end position="166"/>
    </location>
</feature>